<name>A0A7E4V119_PANRE</name>
<evidence type="ECO:0000313" key="1">
    <source>
        <dbReference type="Proteomes" id="UP000492821"/>
    </source>
</evidence>
<proteinExistence type="predicted"/>
<evidence type="ECO:0000313" key="2">
    <source>
        <dbReference type="WBParaSite" id="Pan_g15287.t2"/>
    </source>
</evidence>
<dbReference type="WBParaSite" id="Pan_g15287.t2">
    <property type="protein sequence ID" value="Pan_g15287.t2"/>
    <property type="gene ID" value="Pan_g15287"/>
</dbReference>
<sequence length="220" mass="24501">MHKTRNIARKLSFLLISGSNRKQLYYQNSLPLNAIQIPMAWSTCISFMFYRFPLDDSSPEAADRENDGCGIVFAQGVVHGIVSVHPSLHQTSSTKTLMQTPKSFVTPRKAPKGEGGLLVLCRRWMTVISWMVMASSQKAGGSQWPCEACSRLLLLTPFWVCPRKDALHSFVRNCDMKNGTENVVLSFSSCFPGYAINQCPKALLVFSRDAANRQIDALPP</sequence>
<dbReference type="AlphaFoldDB" id="A0A7E4V119"/>
<organism evidence="1 2">
    <name type="scientific">Panagrellus redivivus</name>
    <name type="common">Microworm</name>
    <dbReference type="NCBI Taxonomy" id="6233"/>
    <lineage>
        <taxon>Eukaryota</taxon>
        <taxon>Metazoa</taxon>
        <taxon>Ecdysozoa</taxon>
        <taxon>Nematoda</taxon>
        <taxon>Chromadorea</taxon>
        <taxon>Rhabditida</taxon>
        <taxon>Tylenchina</taxon>
        <taxon>Panagrolaimomorpha</taxon>
        <taxon>Panagrolaimoidea</taxon>
        <taxon>Panagrolaimidae</taxon>
        <taxon>Panagrellus</taxon>
    </lineage>
</organism>
<accession>A0A7E4V119</accession>
<dbReference type="Proteomes" id="UP000492821">
    <property type="component" value="Unassembled WGS sequence"/>
</dbReference>
<keyword evidence="1" id="KW-1185">Reference proteome</keyword>
<reference evidence="1" key="1">
    <citation type="journal article" date="2013" name="Genetics">
        <title>The draft genome and transcriptome of Panagrellus redivivus are shaped by the harsh demands of a free-living lifestyle.</title>
        <authorList>
            <person name="Srinivasan J."/>
            <person name="Dillman A.R."/>
            <person name="Macchietto M.G."/>
            <person name="Heikkinen L."/>
            <person name="Lakso M."/>
            <person name="Fracchia K.M."/>
            <person name="Antoshechkin I."/>
            <person name="Mortazavi A."/>
            <person name="Wong G."/>
            <person name="Sternberg P.W."/>
        </authorList>
    </citation>
    <scope>NUCLEOTIDE SEQUENCE [LARGE SCALE GENOMIC DNA]</scope>
    <source>
        <strain evidence="1">MT8872</strain>
    </source>
</reference>
<protein>
    <submittedName>
        <fullName evidence="2">Secreted protein</fullName>
    </submittedName>
</protein>
<reference evidence="2" key="2">
    <citation type="submission" date="2020-10" db="UniProtKB">
        <authorList>
            <consortium name="WormBaseParasite"/>
        </authorList>
    </citation>
    <scope>IDENTIFICATION</scope>
</reference>